<feature type="domain" description="Alanine racemase N-terminal" evidence="5">
    <location>
        <begin position="7"/>
        <end position="225"/>
    </location>
</feature>
<dbReference type="EMBL" id="BDJK01000006">
    <property type="protein sequence ID" value="GAV21801.1"/>
    <property type="molecule type" value="Genomic_DNA"/>
</dbReference>
<dbReference type="GO" id="GO:0030170">
    <property type="term" value="F:pyridoxal phosphate binding"/>
    <property type="evidence" value="ECO:0007669"/>
    <property type="project" value="UniProtKB-UniRule"/>
</dbReference>
<dbReference type="PANTHER" id="PTHR10146:SF14">
    <property type="entry name" value="PYRIDOXAL PHOSPHATE HOMEOSTASIS PROTEIN"/>
    <property type="match status" value="1"/>
</dbReference>
<dbReference type="FunFam" id="3.20.20.10:FF:000018">
    <property type="entry name" value="Pyridoxal phosphate homeostasis protein"/>
    <property type="match status" value="1"/>
</dbReference>
<keyword evidence="7" id="KW-1185">Reference proteome</keyword>
<dbReference type="InterPro" id="IPR011078">
    <property type="entry name" value="PyrdxlP_homeostasis"/>
</dbReference>
<evidence type="ECO:0000259" key="5">
    <source>
        <dbReference type="Pfam" id="PF01168"/>
    </source>
</evidence>
<dbReference type="PIRSF" id="PIRSF004848">
    <property type="entry name" value="YBL036c_PLPDEIII"/>
    <property type="match status" value="1"/>
</dbReference>
<evidence type="ECO:0000256" key="4">
    <source>
        <dbReference type="RuleBase" id="RU004514"/>
    </source>
</evidence>
<evidence type="ECO:0000256" key="3">
    <source>
        <dbReference type="PIRSR" id="PIRSR004848-1"/>
    </source>
</evidence>
<organism evidence="6 7">
    <name type="scientific">Carboxydothermus pertinax</name>
    <dbReference type="NCBI Taxonomy" id="870242"/>
    <lineage>
        <taxon>Bacteria</taxon>
        <taxon>Bacillati</taxon>
        <taxon>Bacillota</taxon>
        <taxon>Clostridia</taxon>
        <taxon>Thermoanaerobacterales</taxon>
        <taxon>Thermoanaerobacteraceae</taxon>
        <taxon>Carboxydothermus</taxon>
    </lineage>
</organism>
<evidence type="ECO:0000256" key="1">
    <source>
        <dbReference type="ARBA" id="ARBA00022898"/>
    </source>
</evidence>
<dbReference type="NCBIfam" id="TIGR00044">
    <property type="entry name" value="YggS family pyridoxal phosphate-dependent enzyme"/>
    <property type="match status" value="1"/>
</dbReference>
<evidence type="ECO:0000313" key="7">
    <source>
        <dbReference type="Proteomes" id="UP000187485"/>
    </source>
</evidence>
<reference evidence="7" key="1">
    <citation type="submission" date="2016-12" db="EMBL/GenBank/DDBJ databases">
        <title>Draft Genome Sequences od Carboxydothermus pertinax and islandicus, Hydrogenogenic Carboxydotrophic Bacteria.</title>
        <authorList>
            <person name="Fukuyama Y."/>
            <person name="Ohmae K."/>
            <person name="Yoneda Y."/>
            <person name="Yoshida T."/>
            <person name="Sako Y."/>
        </authorList>
    </citation>
    <scope>NUCLEOTIDE SEQUENCE [LARGE SCALE GENOMIC DNA]</scope>
    <source>
        <strain evidence="7">Ug1</strain>
    </source>
</reference>
<name>A0A1L8CSA5_9THEO</name>
<dbReference type="STRING" id="870242.cpu_03110"/>
<dbReference type="InterPro" id="IPR001608">
    <property type="entry name" value="Ala_racemase_N"/>
</dbReference>
<dbReference type="InterPro" id="IPR029066">
    <property type="entry name" value="PLP-binding_barrel"/>
</dbReference>
<dbReference type="PROSITE" id="PS01211">
    <property type="entry name" value="UPF0001"/>
    <property type="match status" value="1"/>
</dbReference>
<comment type="similarity">
    <text evidence="2 4">Belongs to the pyridoxal phosphate-binding protein YggS/PROSC family.</text>
</comment>
<dbReference type="Pfam" id="PF01168">
    <property type="entry name" value="Ala_racemase_N"/>
    <property type="match status" value="1"/>
</dbReference>
<dbReference type="SUPFAM" id="SSF51419">
    <property type="entry name" value="PLP-binding barrel"/>
    <property type="match status" value="1"/>
</dbReference>
<feature type="modified residue" description="N6-(pyridoxal phosphate)lysine" evidence="2 3">
    <location>
        <position position="33"/>
    </location>
</feature>
<dbReference type="PANTHER" id="PTHR10146">
    <property type="entry name" value="PROLINE SYNTHETASE CO-TRANSCRIBED BACTERIAL HOMOLOG PROTEIN"/>
    <property type="match status" value="1"/>
</dbReference>
<sequence>MDISQKLQEIKQEIARITAMKPGNRVKILGVTKTVDVERIKEASQAGVEAFGENKVQEFLEKYEKLPNLEWHFIGHLQTNKINKILGKVSLIHSLDRYNLAEEINKRAYRLGIVVPVLLEVNMAKEESKFGLMPEEVVDFYLEARENFKNLEVSGLMTVAPYVDNPEEVRPVFRGMRELFLKLKALDPANEKLQYLSMGMSNDYKVAVEEGANIIRLGTLLFGERNY</sequence>
<comment type="caution">
    <text evidence="6">The sequence shown here is derived from an EMBL/GenBank/DDBJ whole genome shotgun (WGS) entry which is preliminary data.</text>
</comment>
<gene>
    <name evidence="6" type="ORF">cpu_03110</name>
</gene>
<comment type="cofactor">
    <cofactor evidence="3">
        <name>pyridoxal 5'-phosphate</name>
        <dbReference type="ChEBI" id="CHEBI:597326"/>
    </cofactor>
</comment>
<dbReference type="OrthoDB" id="9804072at2"/>
<dbReference type="Proteomes" id="UP000187485">
    <property type="component" value="Unassembled WGS sequence"/>
</dbReference>
<evidence type="ECO:0000313" key="6">
    <source>
        <dbReference type="EMBL" id="GAV21801.1"/>
    </source>
</evidence>
<evidence type="ECO:0000256" key="2">
    <source>
        <dbReference type="HAMAP-Rule" id="MF_02087"/>
    </source>
</evidence>
<dbReference type="CDD" id="cd00635">
    <property type="entry name" value="PLPDE_III_YBL036c_like"/>
    <property type="match status" value="1"/>
</dbReference>
<dbReference type="AlphaFoldDB" id="A0A1L8CSA5"/>
<dbReference type="RefSeq" id="WP_075858252.1">
    <property type="nucleotide sequence ID" value="NZ_BDJK01000006.1"/>
</dbReference>
<protein>
    <recommendedName>
        <fullName evidence="2">Pyridoxal phosphate homeostasis protein</fullName>
        <shortName evidence="2">PLP homeostasis protein</shortName>
    </recommendedName>
</protein>
<accession>A0A1L8CSA5</accession>
<dbReference type="Gene3D" id="3.20.20.10">
    <property type="entry name" value="Alanine racemase"/>
    <property type="match status" value="1"/>
</dbReference>
<keyword evidence="1 2" id="KW-0663">Pyridoxal phosphate</keyword>
<dbReference type="HAMAP" id="MF_02087">
    <property type="entry name" value="PLP_homeostasis"/>
    <property type="match status" value="1"/>
</dbReference>
<comment type="function">
    <text evidence="2">Pyridoxal 5'-phosphate (PLP)-binding protein, which is involved in PLP homeostasis.</text>
</comment>
<proteinExistence type="inferred from homology"/>